<dbReference type="PANTHER" id="PTHR38443">
    <property type="match status" value="1"/>
</dbReference>
<comment type="caution">
    <text evidence="2">The sequence shown here is derived from an EMBL/GenBank/DDBJ whole genome shotgun (WGS) entry which is preliminary data.</text>
</comment>
<dbReference type="Pfam" id="PF05791">
    <property type="entry name" value="Bacillus_HBL"/>
    <property type="match status" value="1"/>
</dbReference>
<evidence type="ECO:0000313" key="3">
    <source>
        <dbReference type="Proteomes" id="UP000225706"/>
    </source>
</evidence>
<feature type="coiled-coil region" evidence="1">
    <location>
        <begin position="160"/>
        <end position="187"/>
    </location>
</feature>
<dbReference type="CDD" id="cd21116">
    <property type="entry name" value="ClyA-like"/>
    <property type="match status" value="1"/>
</dbReference>
<keyword evidence="3" id="KW-1185">Reference proteome</keyword>
<name>A0A2B4SHY1_STYPI</name>
<evidence type="ECO:0000256" key="1">
    <source>
        <dbReference type="SAM" id="Coils"/>
    </source>
</evidence>
<sequence length="267" mass="29500">MVSGMSFHSLARKHALHWQESVEPTIRQCFTDAMNFSKAFSGKYYHLNSFIDQMKNGNQQAKDEFTTTFRNLTVQLGAVVGHSKDITTEVRQFSETLNQDTRNFKSDSEETQTKIIGNNGDLKALQDQQDGINKAINRDIGLIAGGVFLVWLAVAGEVDLKKQKDAKHNVELRMAMERQELRALNAAKSHIDGYVGSVAQISSTLTSLAGAWASLKSDFEEVATELKSLSTTSAAVYLGPLLETAKKDLNVAFERAGQLQCGKTEHL</sequence>
<accession>A0A2B4SHY1</accession>
<dbReference type="InterPro" id="IPR008414">
    <property type="entry name" value="HBL"/>
</dbReference>
<protein>
    <submittedName>
        <fullName evidence="2">Uncharacterized protein</fullName>
    </submittedName>
</protein>
<organism evidence="2 3">
    <name type="scientific">Stylophora pistillata</name>
    <name type="common">Smooth cauliflower coral</name>
    <dbReference type="NCBI Taxonomy" id="50429"/>
    <lineage>
        <taxon>Eukaryota</taxon>
        <taxon>Metazoa</taxon>
        <taxon>Cnidaria</taxon>
        <taxon>Anthozoa</taxon>
        <taxon>Hexacorallia</taxon>
        <taxon>Scleractinia</taxon>
        <taxon>Astrocoeniina</taxon>
        <taxon>Pocilloporidae</taxon>
        <taxon>Stylophora</taxon>
    </lineage>
</organism>
<dbReference type="Proteomes" id="UP000225706">
    <property type="component" value="Unassembled WGS sequence"/>
</dbReference>
<dbReference type="SUPFAM" id="SSF58100">
    <property type="entry name" value="Bacterial hemolysins"/>
    <property type="match status" value="1"/>
</dbReference>
<dbReference type="GO" id="GO:0016020">
    <property type="term" value="C:membrane"/>
    <property type="evidence" value="ECO:0007669"/>
    <property type="project" value="InterPro"/>
</dbReference>
<dbReference type="EMBL" id="LSMT01000053">
    <property type="protein sequence ID" value="PFX30264.1"/>
    <property type="molecule type" value="Genomic_DNA"/>
</dbReference>
<reference evidence="3" key="1">
    <citation type="journal article" date="2017" name="bioRxiv">
        <title>Comparative analysis of the genomes of Stylophora pistillata and Acropora digitifera provides evidence for extensive differences between species of corals.</title>
        <authorList>
            <person name="Voolstra C.R."/>
            <person name="Li Y."/>
            <person name="Liew Y.J."/>
            <person name="Baumgarten S."/>
            <person name="Zoccola D."/>
            <person name="Flot J.-F."/>
            <person name="Tambutte S."/>
            <person name="Allemand D."/>
            <person name="Aranda M."/>
        </authorList>
    </citation>
    <scope>NUCLEOTIDE SEQUENCE [LARGE SCALE GENOMIC DNA]</scope>
</reference>
<proteinExistence type="predicted"/>
<dbReference type="PANTHER" id="PTHR38443:SF2">
    <property type="entry name" value="NON-HEMOLYTIC ENTEROTOXIN LYTIC COMPONENT L1"/>
    <property type="match status" value="1"/>
</dbReference>
<dbReference type="InterPro" id="IPR052785">
    <property type="entry name" value="Enterotoxin_cmpnt"/>
</dbReference>
<keyword evidence="1" id="KW-0175">Coiled coil</keyword>
<gene>
    <name evidence="2" type="ORF">AWC38_SpisGene4935</name>
</gene>
<evidence type="ECO:0000313" key="2">
    <source>
        <dbReference type="EMBL" id="PFX30264.1"/>
    </source>
</evidence>
<dbReference type="Gene3D" id="1.20.1170.10">
    <property type="match status" value="1"/>
</dbReference>
<dbReference type="AlphaFoldDB" id="A0A2B4SHY1"/>